<reference evidence="2" key="2">
    <citation type="submission" date="2020-05" db="UniProtKB">
        <authorList>
            <consortium name="EnsemblMetazoa"/>
        </authorList>
    </citation>
    <scope>IDENTIFICATION</scope>
    <source>
        <strain evidence="2">IAEA</strain>
    </source>
</reference>
<organism evidence="2 3">
    <name type="scientific">Glossina palpalis gambiensis</name>
    <dbReference type="NCBI Taxonomy" id="67801"/>
    <lineage>
        <taxon>Eukaryota</taxon>
        <taxon>Metazoa</taxon>
        <taxon>Ecdysozoa</taxon>
        <taxon>Arthropoda</taxon>
        <taxon>Hexapoda</taxon>
        <taxon>Insecta</taxon>
        <taxon>Pterygota</taxon>
        <taxon>Neoptera</taxon>
        <taxon>Endopterygota</taxon>
        <taxon>Diptera</taxon>
        <taxon>Brachycera</taxon>
        <taxon>Muscomorpha</taxon>
        <taxon>Hippoboscoidea</taxon>
        <taxon>Glossinidae</taxon>
        <taxon>Glossina</taxon>
    </lineage>
</organism>
<name>A0A1B0BQ08_9MUSC</name>
<dbReference type="EMBL" id="JXJN01018314">
    <property type="status" value="NOT_ANNOTATED_CDS"/>
    <property type="molecule type" value="Genomic_DNA"/>
</dbReference>
<dbReference type="EnsemblMetazoa" id="GPPI036964-RA">
    <property type="protein sequence ID" value="GPPI036964-PA"/>
    <property type="gene ID" value="GPPI036964"/>
</dbReference>
<evidence type="ECO:0000313" key="3">
    <source>
        <dbReference type="Proteomes" id="UP000092460"/>
    </source>
</evidence>
<feature type="transmembrane region" description="Helical" evidence="1">
    <location>
        <begin position="62"/>
        <end position="81"/>
    </location>
</feature>
<accession>A0A1B0BQ08</accession>
<proteinExistence type="predicted"/>
<dbReference type="EMBL" id="JXJN01018315">
    <property type="status" value="NOT_ANNOTATED_CDS"/>
    <property type="molecule type" value="Genomic_DNA"/>
</dbReference>
<reference evidence="3" key="1">
    <citation type="submission" date="2015-01" db="EMBL/GenBank/DDBJ databases">
        <authorList>
            <person name="Aksoy S."/>
            <person name="Warren W."/>
            <person name="Wilson R.K."/>
        </authorList>
    </citation>
    <scope>NUCLEOTIDE SEQUENCE [LARGE SCALE GENOMIC DNA]</scope>
    <source>
        <strain evidence="3">IAEA</strain>
    </source>
</reference>
<keyword evidence="3" id="KW-1185">Reference proteome</keyword>
<keyword evidence="1" id="KW-0812">Transmembrane</keyword>
<dbReference type="AlphaFoldDB" id="A0A1B0BQ08"/>
<dbReference type="VEuPathDB" id="VectorBase:GPPI036964"/>
<dbReference type="Proteomes" id="UP000092460">
    <property type="component" value="Unassembled WGS sequence"/>
</dbReference>
<sequence length="83" mass="10076">MLQQRVLVPLHNTICTRRPRKLDKKIIQARHYGLLPERNNLQQKFPSTQFIYKAISRRYEEIYFHSGFCIIFLQFLLHLMVCI</sequence>
<protein>
    <submittedName>
        <fullName evidence="2">Uncharacterized protein</fullName>
    </submittedName>
</protein>
<keyword evidence="1" id="KW-0472">Membrane</keyword>
<keyword evidence="1" id="KW-1133">Transmembrane helix</keyword>
<evidence type="ECO:0000256" key="1">
    <source>
        <dbReference type="SAM" id="Phobius"/>
    </source>
</evidence>
<evidence type="ECO:0000313" key="2">
    <source>
        <dbReference type="EnsemblMetazoa" id="GPPI036964-PA"/>
    </source>
</evidence>